<keyword evidence="1" id="KW-0812">Transmembrane</keyword>
<proteinExistence type="predicted"/>
<evidence type="ECO:0000313" key="2">
    <source>
        <dbReference type="EMBL" id="PKU84395.1"/>
    </source>
</evidence>
<keyword evidence="1" id="KW-1133">Transmembrane helix</keyword>
<name>A0A2I0X907_9ASPA</name>
<protein>
    <submittedName>
        <fullName evidence="2">Uncharacterized protein</fullName>
    </submittedName>
</protein>
<evidence type="ECO:0000313" key="3">
    <source>
        <dbReference type="Proteomes" id="UP000233837"/>
    </source>
</evidence>
<evidence type="ECO:0000256" key="1">
    <source>
        <dbReference type="SAM" id="Phobius"/>
    </source>
</evidence>
<reference evidence="2 3" key="1">
    <citation type="journal article" date="2016" name="Sci. Rep.">
        <title>The Dendrobium catenatum Lindl. genome sequence provides insights into polysaccharide synthase, floral development and adaptive evolution.</title>
        <authorList>
            <person name="Zhang G.Q."/>
            <person name="Xu Q."/>
            <person name="Bian C."/>
            <person name="Tsai W.C."/>
            <person name="Yeh C.M."/>
            <person name="Liu K.W."/>
            <person name="Yoshida K."/>
            <person name="Zhang L.S."/>
            <person name="Chang S.B."/>
            <person name="Chen F."/>
            <person name="Shi Y."/>
            <person name="Su Y.Y."/>
            <person name="Zhang Y.Q."/>
            <person name="Chen L.J."/>
            <person name="Yin Y."/>
            <person name="Lin M."/>
            <person name="Huang H."/>
            <person name="Deng H."/>
            <person name="Wang Z.W."/>
            <person name="Zhu S.L."/>
            <person name="Zhao X."/>
            <person name="Deng C."/>
            <person name="Niu S.C."/>
            <person name="Huang J."/>
            <person name="Wang M."/>
            <person name="Liu G.H."/>
            <person name="Yang H.J."/>
            <person name="Xiao X.J."/>
            <person name="Hsiao Y.Y."/>
            <person name="Wu W.L."/>
            <person name="Chen Y.Y."/>
            <person name="Mitsuda N."/>
            <person name="Ohme-Takagi M."/>
            <person name="Luo Y.B."/>
            <person name="Van de Peer Y."/>
            <person name="Liu Z.J."/>
        </authorList>
    </citation>
    <scope>NUCLEOTIDE SEQUENCE [LARGE SCALE GENOMIC DNA]</scope>
    <source>
        <tissue evidence="2">The whole plant</tissue>
    </source>
</reference>
<feature type="transmembrane region" description="Helical" evidence="1">
    <location>
        <begin position="102"/>
        <end position="121"/>
    </location>
</feature>
<dbReference type="AlphaFoldDB" id="A0A2I0X907"/>
<reference evidence="2 3" key="2">
    <citation type="journal article" date="2017" name="Nature">
        <title>The Apostasia genome and the evolution of orchids.</title>
        <authorList>
            <person name="Zhang G.Q."/>
            <person name="Liu K.W."/>
            <person name="Li Z."/>
            <person name="Lohaus R."/>
            <person name="Hsiao Y.Y."/>
            <person name="Niu S.C."/>
            <person name="Wang J.Y."/>
            <person name="Lin Y.C."/>
            <person name="Xu Q."/>
            <person name="Chen L.J."/>
            <person name="Yoshida K."/>
            <person name="Fujiwara S."/>
            <person name="Wang Z.W."/>
            <person name="Zhang Y.Q."/>
            <person name="Mitsuda N."/>
            <person name="Wang M."/>
            <person name="Liu G.H."/>
            <person name="Pecoraro L."/>
            <person name="Huang H.X."/>
            <person name="Xiao X.J."/>
            <person name="Lin M."/>
            <person name="Wu X.Y."/>
            <person name="Wu W.L."/>
            <person name="Chen Y.Y."/>
            <person name="Chang S.B."/>
            <person name="Sakamoto S."/>
            <person name="Ohme-Takagi M."/>
            <person name="Yagi M."/>
            <person name="Zeng S.J."/>
            <person name="Shen C.Y."/>
            <person name="Yeh C.M."/>
            <person name="Luo Y.B."/>
            <person name="Tsai W.C."/>
            <person name="Van de Peer Y."/>
            <person name="Liu Z.J."/>
        </authorList>
    </citation>
    <scope>NUCLEOTIDE SEQUENCE [LARGE SCALE GENOMIC DNA]</scope>
    <source>
        <tissue evidence="2">The whole plant</tissue>
    </source>
</reference>
<sequence>MCNVNTVVFNDSTCGLVVSSDEISLSTLDSSLVVLERLVQMVYVSISIISNEDLKAQLALNLNDSSVDHSDWHYHYAFDVLSPLCRYALPPFLLRKSVSWSFWYIFYAGCSNLGGIYGFFFGLNLKIELKRTILLFLFLVLFSHSPSFCSVSFCTRRKRIHRLIGVQASGGGPVEVLASTSGLAKFWASSGGLAEAQASNGGLKNLQASGGGYRKLWALGGGPTEVRALGGGPAKLQASSGGKVKVWAIGGGLGELRASGDGPTKLHAVVEVEQGGKSDLRSLS</sequence>
<organism evidence="2 3">
    <name type="scientific">Dendrobium catenatum</name>
    <dbReference type="NCBI Taxonomy" id="906689"/>
    <lineage>
        <taxon>Eukaryota</taxon>
        <taxon>Viridiplantae</taxon>
        <taxon>Streptophyta</taxon>
        <taxon>Embryophyta</taxon>
        <taxon>Tracheophyta</taxon>
        <taxon>Spermatophyta</taxon>
        <taxon>Magnoliopsida</taxon>
        <taxon>Liliopsida</taxon>
        <taxon>Asparagales</taxon>
        <taxon>Orchidaceae</taxon>
        <taxon>Epidendroideae</taxon>
        <taxon>Malaxideae</taxon>
        <taxon>Dendrobiinae</taxon>
        <taxon>Dendrobium</taxon>
    </lineage>
</organism>
<dbReference type="Proteomes" id="UP000233837">
    <property type="component" value="Unassembled WGS sequence"/>
</dbReference>
<dbReference type="STRING" id="906689.A0A2I0X907"/>
<keyword evidence="3" id="KW-1185">Reference proteome</keyword>
<keyword evidence="1" id="KW-0472">Membrane</keyword>
<feature type="transmembrane region" description="Helical" evidence="1">
    <location>
        <begin position="133"/>
        <end position="154"/>
    </location>
</feature>
<accession>A0A2I0X907</accession>
<dbReference type="EMBL" id="KZ502052">
    <property type="protein sequence ID" value="PKU84395.1"/>
    <property type="molecule type" value="Genomic_DNA"/>
</dbReference>
<gene>
    <name evidence="2" type="ORF">MA16_Dca002908</name>
</gene>